<feature type="region of interest" description="Disordered" evidence="1">
    <location>
        <begin position="1"/>
        <end position="25"/>
    </location>
</feature>
<dbReference type="Proteomes" id="UP000240903">
    <property type="component" value="Segment"/>
</dbReference>
<sequence>MAAPDTYKPGKYNAPPGSPSSIGPQAYTEYHQKTALIEARKEQYFSQLADVTDMPKHYGKKITKYHYMPLLDDRNINDQGIDANGAVIANGNLWGSSKDVGVIPGKMPLLTEVGGRVNRVGFTRKMIEGSLEKYGFFREYTQESLDFDSDAELDMHITREMVNGANEMTEALLQIDLLNAAGVIRFAGGATATNQLTKGDVVTYDDLIRLDITLTENLSPRKITMITGSRMIDTRTIMGARVLYCGSELIPTLLAMKDLHGVPAFVSIEKYAAAGNTLTGEIGSIGPFRIVIVPQMFKWGGAGAAVEAGDASHYDNGANYDVFPMLTIGNESFTTIGFQTDGKTTKFVITSKKPGRETADRLDPYGEMGFMSIKWYYGFMVLRPERIGIIKTLAFI</sequence>
<protein>
    <recommendedName>
        <fullName evidence="4">N4-gp56 family major capsid protein</fullName>
    </recommendedName>
</protein>
<accession>A0A2K9VHS1</accession>
<dbReference type="EMBL" id="MG775260">
    <property type="protein sequence ID" value="AUV61832.1"/>
    <property type="molecule type" value="Genomic_DNA"/>
</dbReference>
<evidence type="ECO:0000313" key="3">
    <source>
        <dbReference type="Proteomes" id="UP000240903"/>
    </source>
</evidence>
<evidence type="ECO:0000256" key="1">
    <source>
        <dbReference type="SAM" id="MobiDB-lite"/>
    </source>
</evidence>
<dbReference type="NCBIfam" id="TIGR04387">
    <property type="entry name" value="capsid_maj_N4"/>
    <property type="match status" value="1"/>
</dbReference>
<reference evidence="3" key="1">
    <citation type="submission" date="2018-01" db="EMBL/GenBank/DDBJ databases">
        <title>Pseudomonas phages infecting Pseudomonas sp. isolated from Prunus avium.</title>
        <authorList>
            <person name="Colberg O."/>
            <person name="Carstens A.B."/>
            <person name="Kot W."/>
            <person name="Hansen L.H."/>
        </authorList>
    </citation>
    <scope>NUCLEOTIDE SEQUENCE [LARGE SCALE GENOMIC DNA]</scope>
</reference>
<proteinExistence type="predicted"/>
<name>A0A2K9VHS1_9CAUD</name>
<keyword evidence="3" id="KW-1185">Reference proteome</keyword>
<gene>
    <name evidence="2" type="ORF">PsPhLittlefix_gp17</name>
</gene>
<organism evidence="2 3">
    <name type="scientific">Pseudomonas phage Littlefix</name>
    <dbReference type="NCBI Taxonomy" id="2079289"/>
    <lineage>
        <taxon>Viruses</taxon>
        <taxon>Duplodnaviria</taxon>
        <taxon>Heunggongvirae</taxon>
        <taxon>Uroviricota</taxon>
        <taxon>Caudoviricetes</taxon>
        <taxon>Schitoviridae</taxon>
        <taxon>Littlefixvirus</taxon>
        <taxon>Littlefixvirus littlefix</taxon>
    </lineage>
</organism>
<evidence type="ECO:0000313" key="2">
    <source>
        <dbReference type="EMBL" id="AUV61832.1"/>
    </source>
</evidence>
<evidence type="ECO:0008006" key="4">
    <source>
        <dbReference type="Google" id="ProtNLM"/>
    </source>
</evidence>